<dbReference type="PANTHER" id="PTHR31807">
    <property type="entry name" value="AUGMIN FAMILY MEMBER"/>
    <property type="match status" value="1"/>
</dbReference>
<feature type="compositionally biased region" description="Low complexity" evidence="2">
    <location>
        <begin position="281"/>
        <end position="293"/>
    </location>
</feature>
<sequence length="558" mass="61130">MIMAAVTTTSCGSARAFTKSSSSLYQSEKDDASINEASSGGGRARSKETTSRYLGSSIISSAKCNSSCTPTISSSSSSSSFSTLSSTPPRSESVVSVSDAATRTVLRSTTRSLAVSFQGESFFFQTKKAKPTPRKPTLECREANVIGIENSQSDRWPATRAREPNSATSSLDCFSNKEHSLLVTVQFLHQSLLSDEVVNFNIGDRTQSLDSEIVSYGSSSSSPEPVFPAKVQAKAPGICVPARFRQENGCPQPHAQSTPKMLTKKQHTLSASQLSSPRFVSSPPSGPVNSSSPKDIGVSRIRRNIMESYSNGSAGNAPSIISFASEVRRRKKGESRIEDAHLLRLFHNRYLQWRYINARAENTISTQMMNTQNKLYYAWMTFSELHGSVMNKQVNLQVLRQNLKLASILMGQCTNSFFLNRILSLLMVMMLVHRLIVHLEKWSTLDEAHEISIKGAIDALTASTIRLPIIGGGKVDIKEVKDALNSAVAVMQSMMVSVCSLLSKVERISSLVSEFGKLAAHEEAFLNHYRDLMSIVAALHVKQSSLQSCMIQLQRNNK</sequence>
<comment type="caution">
    <text evidence="3">The sequence shown here is derived from an EMBL/GenBank/DDBJ whole genome shotgun (WGS) entry which is preliminary data.</text>
</comment>
<keyword evidence="4" id="KW-1185">Reference proteome</keyword>
<evidence type="ECO:0000256" key="1">
    <source>
        <dbReference type="ARBA" id="ARBA00010016"/>
    </source>
</evidence>
<organism evidence="3 4">
    <name type="scientific">Dendrobium thyrsiflorum</name>
    <name type="common">Pinecone-like raceme dendrobium</name>
    <name type="synonym">Orchid</name>
    <dbReference type="NCBI Taxonomy" id="117978"/>
    <lineage>
        <taxon>Eukaryota</taxon>
        <taxon>Viridiplantae</taxon>
        <taxon>Streptophyta</taxon>
        <taxon>Embryophyta</taxon>
        <taxon>Tracheophyta</taxon>
        <taxon>Spermatophyta</taxon>
        <taxon>Magnoliopsida</taxon>
        <taxon>Liliopsida</taxon>
        <taxon>Asparagales</taxon>
        <taxon>Orchidaceae</taxon>
        <taxon>Epidendroideae</taxon>
        <taxon>Malaxideae</taxon>
        <taxon>Dendrobiinae</taxon>
        <taxon>Dendrobium</taxon>
    </lineage>
</organism>
<gene>
    <name evidence="3" type="ORF">M5K25_013285</name>
</gene>
<name>A0ABD0USW3_DENTH</name>
<feature type="region of interest" description="Disordered" evidence="2">
    <location>
        <begin position="28"/>
        <end position="50"/>
    </location>
</feature>
<evidence type="ECO:0000313" key="3">
    <source>
        <dbReference type="EMBL" id="KAL0915826.1"/>
    </source>
</evidence>
<accession>A0ABD0USW3</accession>
<proteinExistence type="inferred from homology"/>
<feature type="region of interest" description="Disordered" evidence="2">
    <location>
        <begin position="72"/>
        <end position="93"/>
    </location>
</feature>
<evidence type="ECO:0000256" key="2">
    <source>
        <dbReference type="SAM" id="MobiDB-lite"/>
    </source>
</evidence>
<evidence type="ECO:0000313" key="4">
    <source>
        <dbReference type="Proteomes" id="UP001552299"/>
    </source>
</evidence>
<reference evidence="3 4" key="1">
    <citation type="journal article" date="2024" name="Plant Biotechnol. J.">
        <title>Dendrobium thyrsiflorum genome and its molecular insights into genes involved in important horticultural traits.</title>
        <authorList>
            <person name="Chen B."/>
            <person name="Wang J.Y."/>
            <person name="Zheng P.J."/>
            <person name="Li K.L."/>
            <person name="Liang Y.M."/>
            <person name="Chen X.F."/>
            <person name="Zhang C."/>
            <person name="Zhao X."/>
            <person name="He X."/>
            <person name="Zhang G.Q."/>
            <person name="Liu Z.J."/>
            <person name="Xu Q."/>
        </authorList>
    </citation>
    <scope>NUCLEOTIDE SEQUENCE [LARGE SCALE GENOMIC DNA]</scope>
    <source>
        <strain evidence="3">GZMU011</strain>
    </source>
</reference>
<dbReference type="EMBL" id="JANQDX010000011">
    <property type="protein sequence ID" value="KAL0915826.1"/>
    <property type="molecule type" value="Genomic_DNA"/>
</dbReference>
<dbReference type="Proteomes" id="UP001552299">
    <property type="component" value="Unassembled WGS sequence"/>
</dbReference>
<protein>
    <submittedName>
        <fullName evidence="3">Uncharacterized protein</fullName>
    </submittedName>
</protein>
<feature type="compositionally biased region" description="Low complexity" evidence="2">
    <location>
        <begin position="72"/>
        <end position="91"/>
    </location>
</feature>
<feature type="region of interest" description="Disordered" evidence="2">
    <location>
        <begin position="246"/>
        <end position="295"/>
    </location>
</feature>
<comment type="similarity">
    <text evidence="1">Belongs to the QWRF family.</text>
</comment>
<dbReference type="AlphaFoldDB" id="A0ABD0USW3"/>
<dbReference type="InterPro" id="IPR007573">
    <property type="entry name" value="QWRF"/>
</dbReference>
<feature type="compositionally biased region" description="Polar residues" evidence="2">
    <location>
        <begin position="268"/>
        <end position="279"/>
    </location>
</feature>
<dbReference type="PANTHER" id="PTHR31807:SF2">
    <property type="entry name" value="PROTEIN SNOWY COTYLEDON 3"/>
    <property type="match status" value="1"/>
</dbReference>
<dbReference type="Pfam" id="PF04484">
    <property type="entry name" value="QWRF"/>
    <property type="match status" value="2"/>
</dbReference>